<gene>
    <name evidence="3" type="ORF">C8A01DRAFT_18873</name>
</gene>
<reference evidence="4" key="1">
    <citation type="journal article" date="2023" name="Mol. Phylogenet. Evol.">
        <title>Genome-scale phylogeny and comparative genomics of the fungal order Sordariales.</title>
        <authorList>
            <person name="Hensen N."/>
            <person name="Bonometti L."/>
            <person name="Westerberg I."/>
            <person name="Brannstrom I.O."/>
            <person name="Guillou S."/>
            <person name="Cros-Aarteil S."/>
            <person name="Calhoun S."/>
            <person name="Haridas S."/>
            <person name="Kuo A."/>
            <person name="Mondo S."/>
            <person name="Pangilinan J."/>
            <person name="Riley R."/>
            <person name="LaButti K."/>
            <person name="Andreopoulos B."/>
            <person name="Lipzen A."/>
            <person name="Chen C."/>
            <person name="Yan M."/>
            <person name="Daum C."/>
            <person name="Ng V."/>
            <person name="Clum A."/>
            <person name="Steindorff A."/>
            <person name="Ohm R.A."/>
            <person name="Martin F."/>
            <person name="Silar P."/>
            <person name="Natvig D.O."/>
            <person name="Lalanne C."/>
            <person name="Gautier V."/>
            <person name="Ament-Velasquez S.L."/>
            <person name="Kruys A."/>
            <person name="Hutchinson M.I."/>
            <person name="Powell A.J."/>
            <person name="Barry K."/>
            <person name="Miller A.N."/>
            <person name="Grigoriev I.V."/>
            <person name="Debuchy R."/>
            <person name="Gladieux P."/>
            <person name="Hiltunen Thoren M."/>
            <person name="Johannesson H."/>
        </authorList>
    </citation>
    <scope>NUCLEOTIDE SEQUENCE [LARGE SCALE GENOMIC DNA]</scope>
    <source>
        <strain evidence="4">CBS 284.82</strain>
    </source>
</reference>
<dbReference type="InterPro" id="IPR031348">
    <property type="entry name" value="PigL_N"/>
</dbReference>
<dbReference type="Pfam" id="PF17111">
    <property type="entry name" value="PigL_N"/>
    <property type="match status" value="1"/>
</dbReference>
<evidence type="ECO:0000256" key="1">
    <source>
        <dbReference type="SAM" id="SignalP"/>
    </source>
</evidence>
<feature type="signal peptide" evidence="1">
    <location>
        <begin position="1"/>
        <end position="25"/>
    </location>
</feature>
<accession>A0AAN6P9M7</accession>
<dbReference type="InterPro" id="IPR036770">
    <property type="entry name" value="Ankyrin_rpt-contain_sf"/>
</dbReference>
<dbReference type="Gene3D" id="1.25.40.20">
    <property type="entry name" value="Ankyrin repeat-containing domain"/>
    <property type="match status" value="1"/>
</dbReference>
<dbReference type="Proteomes" id="UP001303115">
    <property type="component" value="Unassembled WGS sequence"/>
</dbReference>
<proteinExistence type="predicted"/>
<feature type="domain" description="Azaphilone pigments biosynthesis cluster protein L N-terminal" evidence="2">
    <location>
        <begin position="3"/>
        <end position="152"/>
    </location>
</feature>
<keyword evidence="4" id="KW-1185">Reference proteome</keyword>
<keyword evidence="1" id="KW-0732">Signal</keyword>
<protein>
    <recommendedName>
        <fullName evidence="2">Azaphilone pigments biosynthesis cluster protein L N-terminal domain-containing protein</fullName>
    </recommendedName>
</protein>
<comment type="caution">
    <text evidence="3">The sequence shown here is derived from an EMBL/GenBank/DDBJ whole genome shotgun (WGS) entry which is preliminary data.</text>
</comment>
<sequence>MSDPVSAGASVLAFVLLSLKSAKVAHEILSSFKDAPDNVKRASADVQSLVLILERLANCHVLEGHGGEALRRSIDTCRRDIDSFSIKLKGLIPEASNSRRSKYRKRFLTMWDEKALSKMSADLASHTSKLNFHLAVLQRIQETIQMQTQQSHLKTHGLLEQILQHVVRLPLGNQGPGRVVEVQDERAAEEAHLAKDKSCQELMNIITRLCCLVHDIQPQGRLMPREAQDIVGDLLQALELMKSEEFLQAGAMSSMIDQGVCSACCRHHLADFRDTVTTVYSSLWLTRQVTVNAGPYKQSHSTLSAYETTICSLIVLSRRRSRTQRLPQLDPSDAQHRLRLEEEEVITSISLVSGLSPARHGIKISTRQARDYSGVSSAIPEILVHTVPPPGSPVFAIVQQGRLQEFQALLRAGEASLRDQDEYGASLLFYANRQPEMCRYLIQSGADVDHIARLEGVMEYPTDDMYARTACDSHASL</sequence>
<name>A0AAN6P9M7_9PEZI</name>
<evidence type="ECO:0000313" key="4">
    <source>
        <dbReference type="Proteomes" id="UP001303115"/>
    </source>
</evidence>
<dbReference type="SUPFAM" id="SSF48403">
    <property type="entry name" value="Ankyrin repeat"/>
    <property type="match status" value="1"/>
</dbReference>
<evidence type="ECO:0000259" key="2">
    <source>
        <dbReference type="Pfam" id="PF17111"/>
    </source>
</evidence>
<dbReference type="EMBL" id="MU854485">
    <property type="protein sequence ID" value="KAK4034294.1"/>
    <property type="molecule type" value="Genomic_DNA"/>
</dbReference>
<evidence type="ECO:0000313" key="3">
    <source>
        <dbReference type="EMBL" id="KAK4034294.1"/>
    </source>
</evidence>
<feature type="chain" id="PRO_5042833900" description="Azaphilone pigments biosynthesis cluster protein L N-terminal domain-containing protein" evidence="1">
    <location>
        <begin position="26"/>
        <end position="477"/>
    </location>
</feature>
<dbReference type="AlphaFoldDB" id="A0AAN6P9M7"/>
<organism evidence="3 4">
    <name type="scientific">Parachaetomium inaequale</name>
    <dbReference type="NCBI Taxonomy" id="2588326"/>
    <lineage>
        <taxon>Eukaryota</taxon>
        <taxon>Fungi</taxon>
        <taxon>Dikarya</taxon>
        <taxon>Ascomycota</taxon>
        <taxon>Pezizomycotina</taxon>
        <taxon>Sordariomycetes</taxon>
        <taxon>Sordariomycetidae</taxon>
        <taxon>Sordariales</taxon>
        <taxon>Chaetomiaceae</taxon>
        <taxon>Parachaetomium</taxon>
    </lineage>
</organism>